<dbReference type="OMA" id="DENYWIN"/>
<dbReference type="STRING" id="7868.ENSCMIP00000012072"/>
<dbReference type="Proteomes" id="UP000314986">
    <property type="component" value="Unassembled WGS sequence"/>
</dbReference>
<dbReference type="InterPro" id="IPR005428">
    <property type="entry name" value="CD36/SCARB1/SNMP1"/>
</dbReference>
<accession>A0A4W3HA81</accession>
<dbReference type="GeneTree" id="ENSGT00940000153372"/>
<dbReference type="GO" id="GO:0043654">
    <property type="term" value="P:recognition of apoptotic cell"/>
    <property type="evidence" value="ECO:0007669"/>
    <property type="project" value="TreeGrafter"/>
</dbReference>
<dbReference type="GO" id="GO:0030169">
    <property type="term" value="F:low-density lipoprotein particle binding"/>
    <property type="evidence" value="ECO:0007669"/>
    <property type="project" value="TreeGrafter"/>
</dbReference>
<keyword evidence="7 13" id="KW-0472">Membrane</keyword>
<evidence type="ECO:0000256" key="4">
    <source>
        <dbReference type="ARBA" id="ARBA00022475"/>
    </source>
</evidence>
<dbReference type="GO" id="GO:0005901">
    <property type="term" value="C:caveola"/>
    <property type="evidence" value="ECO:0007669"/>
    <property type="project" value="UniProtKB-SubCell"/>
</dbReference>
<keyword evidence="10" id="KW-0325">Glycoprotein</keyword>
<dbReference type="GO" id="GO:0005044">
    <property type="term" value="F:scavenger receptor activity"/>
    <property type="evidence" value="ECO:0007669"/>
    <property type="project" value="TreeGrafter"/>
</dbReference>
<evidence type="ECO:0000256" key="5">
    <source>
        <dbReference type="ARBA" id="ARBA00022692"/>
    </source>
</evidence>
<evidence type="ECO:0000256" key="1">
    <source>
        <dbReference type="ARBA" id="ARBA00004189"/>
    </source>
</evidence>
<proteinExistence type="inferred from homology"/>
<dbReference type="InParanoid" id="A0A4W3HA81"/>
<dbReference type="Pfam" id="PF01130">
    <property type="entry name" value="CD36"/>
    <property type="match status" value="1"/>
</dbReference>
<dbReference type="Ensembl" id="ENSCMIT00000012359.1">
    <property type="protein sequence ID" value="ENSCMIP00000012072.1"/>
    <property type="gene ID" value="ENSCMIG00000006186.1"/>
</dbReference>
<evidence type="ECO:0000256" key="7">
    <source>
        <dbReference type="ARBA" id="ARBA00023136"/>
    </source>
</evidence>
<dbReference type="GO" id="GO:0034381">
    <property type="term" value="P:plasma lipoprotein particle clearance"/>
    <property type="evidence" value="ECO:0007669"/>
    <property type="project" value="TreeGrafter"/>
</dbReference>
<keyword evidence="8" id="KW-1015">Disulfide bond</keyword>
<keyword evidence="4" id="KW-1003">Cell membrane</keyword>
<dbReference type="PRINTS" id="PR01609">
    <property type="entry name" value="CD36FAMILY"/>
</dbReference>
<evidence type="ECO:0000256" key="13">
    <source>
        <dbReference type="SAM" id="Phobius"/>
    </source>
</evidence>
<keyword evidence="5 13" id="KW-0812">Transmembrane</keyword>
<organism evidence="14 15">
    <name type="scientific">Callorhinchus milii</name>
    <name type="common">Ghost shark</name>
    <dbReference type="NCBI Taxonomy" id="7868"/>
    <lineage>
        <taxon>Eukaryota</taxon>
        <taxon>Metazoa</taxon>
        <taxon>Chordata</taxon>
        <taxon>Craniata</taxon>
        <taxon>Vertebrata</taxon>
        <taxon>Chondrichthyes</taxon>
        <taxon>Holocephali</taxon>
        <taxon>Chimaeriformes</taxon>
        <taxon>Callorhinchidae</taxon>
        <taxon>Callorhinchus</taxon>
    </lineage>
</organism>
<dbReference type="AlphaFoldDB" id="A0A4W3HA81"/>
<evidence type="ECO:0000313" key="14">
    <source>
        <dbReference type="Ensembl" id="ENSCMIP00000012072.1"/>
    </source>
</evidence>
<comment type="subcellular location">
    <subcellularLocation>
        <location evidence="2">Cell membrane</location>
        <topology evidence="2">Multi-pass membrane protein</topology>
    </subcellularLocation>
    <subcellularLocation>
        <location evidence="1">Membrane</location>
        <location evidence="1">Caveola</location>
        <topology evidence="1">Multi-pass membrane protein</topology>
    </subcellularLocation>
</comment>
<dbReference type="GO" id="GO:0033344">
    <property type="term" value="P:cholesterol efflux"/>
    <property type="evidence" value="ECO:0007669"/>
    <property type="project" value="TreeGrafter"/>
</dbReference>
<dbReference type="PANTHER" id="PTHR11923">
    <property type="entry name" value="SCAVENGER RECEPTOR CLASS B TYPE-1 SR-B1"/>
    <property type="match status" value="1"/>
</dbReference>
<evidence type="ECO:0000256" key="6">
    <source>
        <dbReference type="ARBA" id="ARBA00022989"/>
    </source>
</evidence>
<evidence type="ECO:0000256" key="10">
    <source>
        <dbReference type="ARBA" id="ARBA00023180"/>
    </source>
</evidence>
<keyword evidence="9" id="KW-0675">Receptor</keyword>
<dbReference type="InterPro" id="IPR002159">
    <property type="entry name" value="CD36_fam"/>
</dbReference>
<keyword evidence="6 13" id="KW-1133">Transmembrane helix</keyword>
<evidence type="ECO:0000256" key="8">
    <source>
        <dbReference type="ARBA" id="ARBA00023157"/>
    </source>
</evidence>
<name>A0A4W3HA81_CALMI</name>
<dbReference type="FunCoup" id="A0A4W3HA81">
    <property type="interactions" value="112"/>
</dbReference>
<comment type="similarity">
    <text evidence="3">Belongs to the CD36 family.</text>
</comment>
<reference evidence="15" key="1">
    <citation type="journal article" date="2006" name="Science">
        <title>Ancient noncoding elements conserved in the human genome.</title>
        <authorList>
            <person name="Venkatesh B."/>
            <person name="Kirkness E.F."/>
            <person name="Loh Y.H."/>
            <person name="Halpern A.L."/>
            <person name="Lee A.P."/>
            <person name="Johnson J."/>
            <person name="Dandona N."/>
            <person name="Viswanathan L.D."/>
            <person name="Tay A."/>
            <person name="Venter J.C."/>
            <person name="Strausberg R.L."/>
            <person name="Brenner S."/>
        </authorList>
    </citation>
    <scope>NUCLEOTIDE SEQUENCE [LARGE SCALE GENOMIC DNA]</scope>
</reference>
<evidence type="ECO:0000313" key="15">
    <source>
        <dbReference type="Proteomes" id="UP000314986"/>
    </source>
</evidence>
<evidence type="ECO:0000256" key="9">
    <source>
        <dbReference type="ARBA" id="ARBA00023170"/>
    </source>
</evidence>
<evidence type="ECO:0000256" key="2">
    <source>
        <dbReference type="ARBA" id="ARBA00004651"/>
    </source>
</evidence>
<reference evidence="15" key="3">
    <citation type="journal article" date="2014" name="Nature">
        <title>Elephant shark genome provides unique insights into gnathostome evolution.</title>
        <authorList>
            <consortium name="International Elephant Shark Genome Sequencing Consortium"/>
            <person name="Venkatesh B."/>
            <person name="Lee A.P."/>
            <person name="Ravi V."/>
            <person name="Maurya A.K."/>
            <person name="Lian M.M."/>
            <person name="Swann J.B."/>
            <person name="Ohta Y."/>
            <person name="Flajnik M.F."/>
            <person name="Sutoh Y."/>
            <person name="Kasahara M."/>
            <person name="Hoon S."/>
            <person name="Gangu V."/>
            <person name="Roy S.W."/>
            <person name="Irimia M."/>
            <person name="Korzh V."/>
            <person name="Kondrychyn I."/>
            <person name="Lim Z.W."/>
            <person name="Tay B.H."/>
            <person name="Tohari S."/>
            <person name="Kong K.W."/>
            <person name="Ho S."/>
            <person name="Lorente-Galdos B."/>
            <person name="Quilez J."/>
            <person name="Marques-Bonet T."/>
            <person name="Raney B.J."/>
            <person name="Ingham P.W."/>
            <person name="Tay A."/>
            <person name="Hillier L.W."/>
            <person name="Minx P."/>
            <person name="Boehm T."/>
            <person name="Wilson R.K."/>
            <person name="Brenner S."/>
            <person name="Warren W.C."/>
        </authorList>
    </citation>
    <scope>NUCLEOTIDE SEQUENCE [LARGE SCALE GENOMIC DNA]</scope>
</reference>
<feature type="transmembrane region" description="Helical" evidence="13">
    <location>
        <begin position="444"/>
        <end position="464"/>
    </location>
</feature>
<dbReference type="PANTHER" id="PTHR11923:SF110">
    <property type="entry name" value="SCAVENGER RECEPTOR CLASS B MEMBER 1"/>
    <property type="match status" value="1"/>
</dbReference>
<dbReference type="GO" id="GO:0005737">
    <property type="term" value="C:cytoplasm"/>
    <property type="evidence" value="ECO:0007669"/>
    <property type="project" value="TreeGrafter"/>
</dbReference>
<reference evidence="14" key="5">
    <citation type="submission" date="2025-09" db="UniProtKB">
        <authorList>
            <consortium name="Ensembl"/>
        </authorList>
    </citation>
    <scope>IDENTIFICATION</scope>
</reference>
<evidence type="ECO:0000256" key="11">
    <source>
        <dbReference type="ARBA" id="ARBA00040821"/>
    </source>
</evidence>
<reference evidence="14" key="4">
    <citation type="submission" date="2025-08" db="UniProtKB">
        <authorList>
            <consortium name="Ensembl"/>
        </authorList>
    </citation>
    <scope>IDENTIFICATION</scope>
</reference>
<protein>
    <recommendedName>
        <fullName evidence="11">Scavenger receptor class B member 1</fullName>
    </recommendedName>
    <alternativeName>
        <fullName evidence="12">SR-BI</fullName>
    </alternativeName>
</protein>
<reference evidence="15" key="2">
    <citation type="journal article" date="2007" name="PLoS Biol.">
        <title>Survey sequencing and comparative analysis of the elephant shark (Callorhinchus milii) genome.</title>
        <authorList>
            <person name="Venkatesh B."/>
            <person name="Kirkness E.F."/>
            <person name="Loh Y.H."/>
            <person name="Halpern A.L."/>
            <person name="Lee A.P."/>
            <person name="Johnson J."/>
            <person name="Dandona N."/>
            <person name="Viswanathan L.D."/>
            <person name="Tay A."/>
            <person name="Venter J.C."/>
            <person name="Strausberg R.L."/>
            <person name="Brenner S."/>
        </authorList>
    </citation>
    <scope>NUCLEOTIDE SEQUENCE [LARGE SCALE GENOMIC DNA]</scope>
</reference>
<sequence length="524" mass="59592">QHYSKNYKFFFITLSLFQRLGMSSRDERYYTSVICCCCSRVQKVQIDPSSGLAYTMWRDIPVPFYMSVYFFEVKNPTEFLSGEKAVLSQRGPYVYREYRQKSNITFHDNFTVSYREYRQYHFSPEHSVGNESDELILPNMLALSAALMVEHLPYALKVIFSTALKTFNEKSFIQKSVKEILWGYDDPLVDFLNRVFPGIIPFKGKFGLFVDFNNSNTGLFTVNTGADNISKVHLVDNWNGVTELSYWNTEQCNMINGTAGEMWAPFLTPSDTLKFYTPDACRTLELVYQKSGWTSHIPSFRYVAPKTMFANGSTYPPNEGFCPCRESGVLNVSSCRHNSQVFVSHPHFYNGDPVLWQAVHGLTPNEREHGLFIDIHPLTGIPLNVSIKLQLNLFLKSVQGITETGKIRPLLLPFLWFEESGIIDGPALDTFYNYLVLLPKILEFLQYILIALGCLMVLLALVILHLRKRVRASKTTTNDIYTVPFTSGGRPKALDGQCFRLELGVGIGEGGGQWGGKRGDQKHG</sequence>
<dbReference type="GO" id="GO:0008289">
    <property type="term" value="F:lipid binding"/>
    <property type="evidence" value="ECO:0007669"/>
    <property type="project" value="TreeGrafter"/>
</dbReference>
<keyword evidence="15" id="KW-1185">Reference proteome</keyword>
<evidence type="ECO:0000256" key="3">
    <source>
        <dbReference type="ARBA" id="ARBA00010532"/>
    </source>
</evidence>
<dbReference type="GO" id="GO:0070508">
    <property type="term" value="P:cholesterol import"/>
    <property type="evidence" value="ECO:0007669"/>
    <property type="project" value="TreeGrafter"/>
</dbReference>
<dbReference type="PRINTS" id="PR01610">
    <property type="entry name" value="CD36ANTIGEN"/>
</dbReference>
<evidence type="ECO:0000256" key="12">
    <source>
        <dbReference type="ARBA" id="ARBA00042244"/>
    </source>
</evidence>